<accession>A0A9W6XQ97</accession>
<evidence type="ECO:0000256" key="1">
    <source>
        <dbReference type="SAM" id="MobiDB-lite"/>
    </source>
</evidence>
<keyword evidence="3" id="KW-1185">Reference proteome</keyword>
<reference evidence="2" key="1">
    <citation type="submission" date="2023-04" db="EMBL/GenBank/DDBJ databases">
        <title>Phytophthora fragariaefolia NBRC 109709.</title>
        <authorList>
            <person name="Ichikawa N."/>
            <person name="Sato H."/>
            <person name="Tonouchi N."/>
        </authorList>
    </citation>
    <scope>NUCLEOTIDE SEQUENCE</scope>
    <source>
        <strain evidence="2">NBRC 109709</strain>
    </source>
</reference>
<dbReference type="EMBL" id="BSXT01001672">
    <property type="protein sequence ID" value="GMF44414.1"/>
    <property type="molecule type" value="Genomic_DNA"/>
</dbReference>
<gene>
    <name evidence="2" type="ORF">Pfra01_001545000</name>
</gene>
<comment type="caution">
    <text evidence="2">The sequence shown here is derived from an EMBL/GenBank/DDBJ whole genome shotgun (WGS) entry which is preliminary data.</text>
</comment>
<feature type="region of interest" description="Disordered" evidence="1">
    <location>
        <begin position="46"/>
        <end position="80"/>
    </location>
</feature>
<dbReference type="SUPFAM" id="SSF56672">
    <property type="entry name" value="DNA/RNA polymerases"/>
    <property type="match status" value="1"/>
</dbReference>
<dbReference type="InterPro" id="IPR043502">
    <property type="entry name" value="DNA/RNA_pol_sf"/>
</dbReference>
<organism evidence="2 3">
    <name type="scientific">Phytophthora fragariaefolia</name>
    <dbReference type="NCBI Taxonomy" id="1490495"/>
    <lineage>
        <taxon>Eukaryota</taxon>
        <taxon>Sar</taxon>
        <taxon>Stramenopiles</taxon>
        <taxon>Oomycota</taxon>
        <taxon>Peronosporomycetes</taxon>
        <taxon>Peronosporales</taxon>
        <taxon>Peronosporaceae</taxon>
        <taxon>Phytophthora</taxon>
    </lineage>
</organism>
<protein>
    <submittedName>
        <fullName evidence="2">Unnamed protein product</fullName>
    </submittedName>
</protein>
<evidence type="ECO:0000313" key="3">
    <source>
        <dbReference type="Proteomes" id="UP001165121"/>
    </source>
</evidence>
<sequence>MNSTASLEYRSKKICRRRLTGRLDELKEQRLEALEASRRDLWADRGRRTAGKGSAGDDDDATSECESTIGEADGSSSTKGKHNVVEKMFTMGVIDESGVQTKYITRKQLRKFLRMKTKTVKEPDFMLVLSNETIKQVARSLQRRDQSDNVGSAKAQRYRETDRDIFLENPAFNLLTEYKSNVFRPELPEGLPEKREIEHRIDVKDPNLAMYLQQWRQSPEQQSEIVRWVEDMVKKKLIRPKYPDDEEGRHLGRHVRCVVILHDGPDVCTLLGAHARRRQKGYCVSSAERTLGVSRSSHGSLQRTSYNAQADIEAISRLEEYEVVYDDIYVFTKLIKIEDHLDALRETLDILNGIPRMQSNSSGIA</sequence>
<name>A0A9W6XQ97_9STRA</name>
<proteinExistence type="predicted"/>
<dbReference type="AlphaFoldDB" id="A0A9W6XQ97"/>
<dbReference type="Proteomes" id="UP001165121">
    <property type="component" value="Unassembled WGS sequence"/>
</dbReference>
<evidence type="ECO:0000313" key="2">
    <source>
        <dbReference type="EMBL" id="GMF44414.1"/>
    </source>
</evidence>